<dbReference type="AlphaFoldDB" id="A0A395IAB7"/>
<keyword evidence="1" id="KW-1133">Transmembrane helix</keyword>
<evidence type="ECO:0000313" key="3">
    <source>
        <dbReference type="Proteomes" id="UP000248961"/>
    </source>
</evidence>
<evidence type="ECO:0000256" key="1">
    <source>
        <dbReference type="SAM" id="Phobius"/>
    </source>
</evidence>
<dbReference type="GeneID" id="37194702"/>
<protein>
    <submittedName>
        <fullName evidence="2">Uncharacterized protein</fullName>
    </submittedName>
</protein>
<dbReference type="Proteomes" id="UP000248961">
    <property type="component" value="Unassembled WGS sequence"/>
</dbReference>
<gene>
    <name evidence="2" type="ORF">BO97DRAFT_184298</name>
</gene>
<sequence>MKKEERVAVRRCSRNRGGCRRLYNSCRVSEREEGKNNRVRMEGEVCNRARPGPGGKFLPTGISPTVGIVTVPFMIYWPFCLRLAPIRHGLFSVNAASSSYLPSSRGLAETTRGDCLVQGLSCSFVDKSESVKFGAEDVQPWPSLMVWCLRIHFLPSPYLGKMDRCSSHTSSIQPQMVRR</sequence>
<dbReference type="EMBL" id="KZ824270">
    <property type="protein sequence ID" value="RAL16153.1"/>
    <property type="molecule type" value="Genomic_DNA"/>
</dbReference>
<name>A0A395IAB7_ASPHC</name>
<reference evidence="2 3" key="1">
    <citation type="submission" date="2018-02" db="EMBL/GenBank/DDBJ databases">
        <title>The genomes of Aspergillus section Nigri reveals drivers in fungal speciation.</title>
        <authorList>
            <consortium name="DOE Joint Genome Institute"/>
            <person name="Vesth T.C."/>
            <person name="Nybo J."/>
            <person name="Theobald S."/>
            <person name="Brandl J."/>
            <person name="Frisvad J.C."/>
            <person name="Nielsen K.F."/>
            <person name="Lyhne E.K."/>
            <person name="Kogle M.E."/>
            <person name="Kuo A."/>
            <person name="Riley R."/>
            <person name="Clum A."/>
            <person name="Nolan M."/>
            <person name="Lipzen A."/>
            <person name="Salamov A."/>
            <person name="Henrissat B."/>
            <person name="Wiebenga A."/>
            <person name="De vries R.P."/>
            <person name="Grigoriev I.V."/>
            <person name="Mortensen U.H."/>
            <person name="Andersen M.R."/>
            <person name="Baker S.E."/>
        </authorList>
    </citation>
    <scope>NUCLEOTIDE SEQUENCE [LARGE SCALE GENOMIC DNA]</scope>
    <source>
        <strain evidence="2 3">CBS 101889</strain>
    </source>
</reference>
<organism evidence="2 3">
    <name type="scientific">Aspergillus homomorphus (strain CBS 101889)</name>
    <dbReference type="NCBI Taxonomy" id="1450537"/>
    <lineage>
        <taxon>Eukaryota</taxon>
        <taxon>Fungi</taxon>
        <taxon>Dikarya</taxon>
        <taxon>Ascomycota</taxon>
        <taxon>Pezizomycotina</taxon>
        <taxon>Eurotiomycetes</taxon>
        <taxon>Eurotiomycetidae</taxon>
        <taxon>Eurotiales</taxon>
        <taxon>Aspergillaceae</taxon>
        <taxon>Aspergillus</taxon>
        <taxon>Aspergillus subgen. Circumdati</taxon>
    </lineage>
</organism>
<dbReference type="VEuPathDB" id="FungiDB:BO97DRAFT_184298"/>
<feature type="transmembrane region" description="Helical" evidence="1">
    <location>
        <begin position="57"/>
        <end position="79"/>
    </location>
</feature>
<proteinExistence type="predicted"/>
<keyword evidence="1" id="KW-0472">Membrane</keyword>
<accession>A0A395IAB7</accession>
<keyword evidence="1" id="KW-0812">Transmembrane</keyword>
<dbReference type="RefSeq" id="XP_025555307.1">
    <property type="nucleotide sequence ID" value="XM_025690413.1"/>
</dbReference>
<evidence type="ECO:0000313" key="2">
    <source>
        <dbReference type="EMBL" id="RAL16153.1"/>
    </source>
</evidence>
<keyword evidence="3" id="KW-1185">Reference proteome</keyword>